<dbReference type="FunFam" id="3.90.70.10:FF:000332">
    <property type="entry name" value="Cathepsin L1"/>
    <property type="match status" value="1"/>
</dbReference>
<gene>
    <name evidence="9" type="ORF">MTR67_006233</name>
</gene>
<name>A0AAF0TDB3_SOLVR</name>
<dbReference type="GO" id="GO:0006508">
    <property type="term" value="P:proteolysis"/>
    <property type="evidence" value="ECO:0007669"/>
    <property type="project" value="UniProtKB-KW"/>
</dbReference>
<dbReference type="SUPFAM" id="SSF54001">
    <property type="entry name" value="Cysteine proteinases"/>
    <property type="match status" value="1"/>
</dbReference>
<dbReference type="PANTHER" id="PTHR12411">
    <property type="entry name" value="CYSTEINE PROTEASE FAMILY C1-RELATED"/>
    <property type="match status" value="1"/>
</dbReference>
<sequence length="324" mass="35434">MSDIVCISTEVVYFSYEGSCWAFSTVGAVEGINQIVTGELISLSEQELVDCDKSYNQGCNGGLMDYAFKFIKNNSGIDTEADYPYRAKYGTCDSNRKNARVVSIDGYEVVPINDEKPLMKALSNQTVSVAIEAGGRAFQHYFSGVFTGYCGTQLDHGVVAVGYGTDNGLDYWIVRNSWGPNWGESGYIRLERNLANSTSGKCGIAMEPSYPLKNGANPSNPGPSPPSPVAPSTVCDKYYNCTEGTTCCCIYKYGGYCFGWGCCPYESATCCDDNNNCCPHDYPVCDVNAGTCQMVRFYSFLPKIGVCFFGKITKLHYICLHILV</sequence>
<dbReference type="FunFam" id="2.10.25.160:FF:000002">
    <property type="entry name" value="Cysteine protease 1"/>
    <property type="match status" value="1"/>
</dbReference>
<feature type="domain" description="Peptidase C1A papain C-terminal" evidence="8">
    <location>
        <begin position="5"/>
        <end position="212"/>
    </location>
</feature>
<dbReference type="InterPro" id="IPR013128">
    <property type="entry name" value="Peptidase_C1A"/>
</dbReference>
<accession>A0AAF0TDB3</accession>
<dbReference type="SMART" id="SM00277">
    <property type="entry name" value="GRAN"/>
    <property type="match status" value="1"/>
</dbReference>
<dbReference type="AlphaFoldDB" id="A0AAF0TDB3"/>
<evidence type="ECO:0000256" key="2">
    <source>
        <dbReference type="ARBA" id="ARBA00022670"/>
    </source>
</evidence>
<dbReference type="InterPro" id="IPR000668">
    <property type="entry name" value="Peptidase_C1A_C"/>
</dbReference>
<dbReference type="InterPro" id="IPR000118">
    <property type="entry name" value="Granulin"/>
</dbReference>
<keyword evidence="5" id="KW-1015">Disulfide bond</keyword>
<dbReference type="SMART" id="SM00645">
    <property type="entry name" value="Pept_C1"/>
    <property type="match status" value="1"/>
</dbReference>
<dbReference type="PRINTS" id="PR00705">
    <property type="entry name" value="PAPAIN"/>
</dbReference>
<evidence type="ECO:0000256" key="3">
    <source>
        <dbReference type="ARBA" id="ARBA00022801"/>
    </source>
</evidence>
<feature type="domain" description="Granulins" evidence="7">
    <location>
        <begin position="235"/>
        <end position="292"/>
    </location>
</feature>
<evidence type="ECO:0008006" key="11">
    <source>
        <dbReference type="Google" id="ProtNLM"/>
    </source>
</evidence>
<dbReference type="InterPro" id="IPR037277">
    <property type="entry name" value="Granulin_sf"/>
</dbReference>
<dbReference type="InterPro" id="IPR039417">
    <property type="entry name" value="Peptidase_C1A_papain-like"/>
</dbReference>
<keyword evidence="3" id="KW-0378">Hydrolase</keyword>
<dbReference type="Gene3D" id="2.10.25.160">
    <property type="entry name" value="Granulin"/>
    <property type="match status" value="1"/>
</dbReference>
<evidence type="ECO:0000256" key="6">
    <source>
        <dbReference type="ARBA" id="ARBA00023180"/>
    </source>
</evidence>
<dbReference type="PROSITE" id="PS00640">
    <property type="entry name" value="THIOL_PROTEASE_ASN"/>
    <property type="match status" value="1"/>
</dbReference>
<dbReference type="Pfam" id="PF00112">
    <property type="entry name" value="Peptidase_C1"/>
    <property type="match status" value="1"/>
</dbReference>
<evidence type="ECO:0000256" key="1">
    <source>
        <dbReference type="ARBA" id="ARBA00008455"/>
    </source>
</evidence>
<keyword evidence="10" id="KW-1185">Reference proteome</keyword>
<evidence type="ECO:0000259" key="7">
    <source>
        <dbReference type="SMART" id="SM00277"/>
    </source>
</evidence>
<protein>
    <recommendedName>
        <fullName evidence="11">Cysteine protease</fullName>
    </recommendedName>
</protein>
<dbReference type="InterPro" id="IPR025660">
    <property type="entry name" value="Pept_his_AS"/>
</dbReference>
<keyword evidence="2" id="KW-0645">Protease</keyword>
<evidence type="ECO:0000259" key="8">
    <source>
        <dbReference type="SMART" id="SM00645"/>
    </source>
</evidence>
<dbReference type="GO" id="GO:0008234">
    <property type="term" value="F:cysteine-type peptidase activity"/>
    <property type="evidence" value="ECO:0007669"/>
    <property type="project" value="UniProtKB-KW"/>
</dbReference>
<dbReference type="PROSITE" id="PS00639">
    <property type="entry name" value="THIOL_PROTEASE_HIS"/>
    <property type="match status" value="1"/>
</dbReference>
<proteinExistence type="inferred from homology"/>
<evidence type="ECO:0000313" key="10">
    <source>
        <dbReference type="Proteomes" id="UP001234989"/>
    </source>
</evidence>
<dbReference type="InterPro" id="IPR025661">
    <property type="entry name" value="Pept_asp_AS"/>
</dbReference>
<comment type="similarity">
    <text evidence="1">Belongs to the peptidase C1 family.</text>
</comment>
<reference evidence="9" key="1">
    <citation type="submission" date="2023-08" db="EMBL/GenBank/DDBJ databases">
        <title>A de novo genome assembly of Solanum verrucosum Schlechtendal, a Mexican diploid species geographically isolated from the other diploid A-genome species in potato relatives.</title>
        <authorList>
            <person name="Hosaka K."/>
        </authorList>
    </citation>
    <scope>NUCLEOTIDE SEQUENCE</scope>
    <source>
        <tissue evidence="9">Young leaves</tissue>
    </source>
</reference>
<dbReference type="Pfam" id="PF00396">
    <property type="entry name" value="Granulin"/>
    <property type="match status" value="1"/>
</dbReference>
<dbReference type="SUPFAM" id="SSF57277">
    <property type="entry name" value="Granulin repeat"/>
    <property type="match status" value="1"/>
</dbReference>
<keyword evidence="4" id="KW-0788">Thiol protease</keyword>
<dbReference type="CDD" id="cd02248">
    <property type="entry name" value="Peptidase_C1A"/>
    <property type="match status" value="1"/>
</dbReference>
<dbReference type="EMBL" id="CP133612">
    <property type="protein sequence ID" value="WMV12848.1"/>
    <property type="molecule type" value="Genomic_DNA"/>
</dbReference>
<organism evidence="9 10">
    <name type="scientific">Solanum verrucosum</name>
    <dbReference type="NCBI Taxonomy" id="315347"/>
    <lineage>
        <taxon>Eukaryota</taxon>
        <taxon>Viridiplantae</taxon>
        <taxon>Streptophyta</taxon>
        <taxon>Embryophyta</taxon>
        <taxon>Tracheophyta</taxon>
        <taxon>Spermatophyta</taxon>
        <taxon>Magnoliopsida</taxon>
        <taxon>eudicotyledons</taxon>
        <taxon>Gunneridae</taxon>
        <taxon>Pentapetalae</taxon>
        <taxon>asterids</taxon>
        <taxon>lamiids</taxon>
        <taxon>Solanales</taxon>
        <taxon>Solanaceae</taxon>
        <taxon>Solanoideae</taxon>
        <taxon>Solaneae</taxon>
        <taxon>Solanum</taxon>
    </lineage>
</organism>
<dbReference type="Gene3D" id="3.90.70.10">
    <property type="entry name" value="Cysteine proteinases"/>
    <property type="match status" value="1"/>
</dbReference>
<dbReference type="Proteomes" id="UP001234989">
    <property type="component" value="Chromosome 1"/>
</dbReference>
<evidence type="ECO:0000256" key="5">
    <source>
        <dbReference type="ARBA" id="ARBA00023157"/>
    </source>
</evidence>
<dbReference type="InterPro" id="IPR038765">
    <property type="entry name" value="Papain-like_cys_pep_sf"/>
</dbReference>
<evidence type="ECO:0000256" key="4">
    <source>
        <dbReference type="ARBA" id="ARBA00022807"/>
    </source>
</evidence>
<evidence type="ECO:0000313" key="9">
    <source>
        <dbReference type="EMBL" id="WMV12848.1"/>
    </source>
</evidence>
<keyword evidence="6" id="KW-0325">Glycoprotein</keyword>